<dbReference type="RefSeq" id="WP_155614224.1">
    <property type="nucleotide sequence ID" value="NZ_WNZX01000003.1"/>
</dbReference>
<organism evidence="2 3">
    <name type="scientific">Paenibacillus validus</name>
    <dbReference type="NCBI Taxonomy" id="44253"/>
    <lineage>
        <taxon>Bacteria</taxon>
        <taxon>Bacillati</taxon>
        <taxon>Bacillota</taxon>
        <taxon>Bacilli</taxon>
        <taxon>Bacillales</taxon>
        <taxon>Paenibacillaceae</taxon>
        <taxon>Paenibacillus</taxon>
    </lineage>
</organism>
<dbReference type="AlphaFoldDB" id="A0A7X2Z8D9"/>
<reference evidence="2 3" key="1">
    <citation type="submission" date="2019-11" db="EMBL/GenBank/DDBJ databases">
        <title>Draft genome sequences of five Paenibacillus species of dairy origin.</title>
        <authorList>
            <person name="Olajide A.M."/>
            <person name="Chen S."/>
            <person name="Lapointe G."/>
        </authorList>
    </citation>
    <scope>NUCLEOTIDE SEQUENCE [LARGE SCALE GENOMIC DNA]</scope>
    <source>
        <strain evidence="2 3">2CS3</strain>
    </source>
</reference>
<keyword evidence="3" id="KW-1185">Reference proteome</keyword>
<protein>
    <recommendedName>
        <fullName evidence="4">DNA-binding protein</fullName>
    </recommendedName>
</protein>
<dbReference type="EMBL" id="WNZX01000003">
    <property type="protein sequence ID" value="MUG70189.1"/>
    <property type="molecule type" value="Genomic_DNA"/>
</dbReference>
<evidence type="ECO:0000313" key="2">
    <source>
        <dbReference type="EMBL" id="MUG70189.1"/>
    </source>
</evidence>
<feature type="signal peptide" evidence="1">
    <location>
        <begin position="1"/>
        <end position="29"/>
    </location>
</feature>
<comment type="caution">
    <text evidence="2">The sequence shown here is derived from an EMBL/GenBank/DDBJ whole genome shotgun (WGS) entry which is preliminary data.</text>
</comment>
<name>A0A7X2Z8D9_9BACL</name>
<sequence length="246" mass="26411">MKRWLKKYAAHLMLLILLSLTAIPFEAFAGSIGPAAAFRNEVLRTSTGEAPLVSVMEAKDLPGQLVTVQGVVVKNQVRIRGGKRSVHIQDETGGIHIYDYRGPDAKAGNRIQVTGVVGDRQGLLEIRPTAAPIQVLQKNKSVPAPSSLQMADLNHAGRAEALKGQLVKLPGQMKELPAGPTDGVYRIPVADEAGNVITLVAMEGLLDLHEIQVGGTYEITGILSQYETYEIIPQSPADLVAINPNK</sequence>
<gene>
    <name evidence="2" type="ORF">GNP93_05790</name>
</gene>
<keyword evidence="1" id="KW-0732">Signal</keyword>
<evidence type="ECO:0008006" key="4">
    <source>
        <dbReference type="Google" id="ProtNLM"/>
    </source>
</evidence>
<evidence type="ECO:0000313" key="3">
    <source>
        <dbReference type="Proteomes" id="UP000450917"/>
    </source>
</evidence>
<dbReference type="Proteomes" id="UP000450917">
    <property type="component" value="Unassembled WGS sequence"/>
</dbReference>
<accession>A0A7X2Z8D9</accession>
<evidence type="ECO:0000256" key="1">
    <source>
        <dbReference type="SAM" id="SignalP"/>
    </source>
</evidence>
<proteinExistence type="predicted"/>
<feature type="chain" id="PRO_5031479997" description="DNA-binding protein" evidence="1">
    <location>
        <begin position="30"/>
        <end position="246"/>
    </location>
</feature>